<feature type="signal peptide" evidence="11">
    <location>
        <begin position="1"/>
        <end position="30"/>
    </location>
</feature>
<organism evidence="15 16">
    <name type="scientific">Litoribacillus peritrichatus</name>
    <dbReference type="NCBI Taxonomy" id="718191"/>
    <lineage>
        <taxon>Bacteria</taxon>
        <taxon>Pseudomonadati</taxon>
        <taxon>Pseudomonadota</taxon>
        <taxon>Gammaproteobacteria</taxon>
        <taxon>Oceanospirillales</taxon>
        <taxon>Oceanospirillaceae</taxon>
        <taxon>Litoribacillus</taxon>
    </lineage>
</organism>
<keyword evidence="4" id="KW-1134">Transmembrane beta strand</keyword>
<feature type="domain" description="Type II/III secretion system secretin-like" evidence="12">
    <location>
        <begin position="422"/>
        <end position="587"/>
    </location>
</feature>
<dbReference type="InterPro" id="IPR001775">
    <property type="entry name" value="GspD/PilQ"/>
</dbReference>
<name>A0ABP7MWG8_9GAMM</name>
<keyword evidence="16" id="KW-1185">Reference proteome</keyword>
<evidence type="ECO:0000259" key="14">
    <source>
        <dbReference type="Pfam" id="PF21305"/>
    </source>
</evidence>
<evidence type="ECO:0000256" key="6">
    <source>
        <dbReference type="ARBA" id="ARBA00022729"/>
    </source>
</evidence>
<dbReference type="Pfam" id="PF00263">
    <property type="entry name" value="Secretin"/>
    <property type="match status" value="1"/>
</dbReference>
<keyword evidence="5" id="KW-0812">Transmembrane</keyword>
<comment type="caution">
    <text evidence="15">The sequence shown here is derived from an EMBL/GenBank/DDBJ whole genome shotgun (WGS) entry which is preliminary data.</text>
</comment>
<accession>A0ABP7MWG8</accession>
<evidence type="ECO:0000256" key="2">
    <source>
        <dbReference type="ARBA" id="ARBA00006980"/>
    </source>
</evidence>
<feature type="chain" id="PRO_5046611263" evidence="11">
    <location>
        <begin position="31"/>
        <end position="654"/>
    </location>
</feature>
<dbReference type="Pfam" id="PF03958">
    <property type="entry name" value="Secretin_N"/>
    <property type="match status" value="3"/>
</dbReference>
<keyword evidence="9" id="KW-0998">Cell outer membrane</keyword>
<reference evidence="16" key="1">
    <citation type="journal article" date="2019" name="Int. J. Syst. Evol. Microbiol.">
        <title>The Global Catalogue of Microorganisms (GCM) 10K type strain sequencing project: providing services to taxonomists for standard genome sequencing and annotation.</title>
        <authorList>
            <consortium name="The Broad Institute Genomics Platform"/>
            <consortium name="The Broad Institute Genome Sequencing Center for Infectious Disease"/>
            <person name="Wu L."/>
            <person name="Ma J."/>
        </authorList>
    </citation>
    <scope>NUCLEOTIDE SEQUENCE [LARGE SCALE GENOMIC DNA]</scope>
    <source>
        <strain evidence="16">JCM 17551</strain>
    </source>
</reference>
<evidence type="ECO:0000259" key="13">
    <source>
        <dbReference type="Pfam" id="PF03958"/>
    </source>
</evidence>
<evidence type="ECO:0000256" key="9">
    <source>
        <dbReference type="ARBA" id="ARBA00023237"/>
    </source>
</evidence>
<evidence type="ECO:0000313" key="15">
    <source>
        <dbReference type="EMBL" id="GAA3931530.1"/>
    </source>
</evidence>
<keyword evidence="8" id="KW-0472">Membrane</keyword>
<gene>
    <name evidence="15" type="primary">xcpQ</name>
    <name evidence="15" type="ORF">GCM10022277_30450</name>
</gene>
<dbReference type="EMBL" id="BAABBN010000007">
    <property type="protein sequence ID" value="GAA3931530.1"/>
    <property type="molecule type" value="Genomic_DNA"/>
</dbReference>
<evidence type="ECO:0000256" key="11">
    <source>
        <dbReference type="SAM" id="SignalP"/>
    </source>
</evidence>
<dbReference type="InterPro" id="IPR005644">
    <property type="entry name" value="NolW-like"/>
</dbReference>
<dbReference type="Gene3D" id="3.30.1370.120">
    <property type="match status" value="3"/>
</dbReference>
<feature type="domain" description="GspD-like N0" evidence="14">
    <location>
        <begin position="37"/>
        <end position="106"/>
    </location>
</feature>
<dbReference type="InterPro" id="IPR050810">
    <property type="entry name" value="Bact_Secretion_Sys_Channel"/>
</dbReference>
<evidence type="ECO:0000259" key="12">
    <source>
        <dbReference type="Pfam" id="PF00263"/>
    </source>
</evidence>
<sequence>MGVKMFYGINRVVKASVLCIVLVTSSLAMAAQDTWKVNLKEADVRVLISQIADITGKTFVVDPRVKGKVTVVSNTALPTDEVYQLFLSVLQVHGYTAVDNGTVVKVIQQNQVKQEGAGFDAKNRKKGEEIVTRVVKVTNTSAIELVPILRPMVAKYGHLAGVASANSLIISDHVTNIDRMMAIIQNLDSSESEELEVVQLEHAWVGDLKGILEKLIPDVGKSKNSTISVVADERSNRLIVKGEKSARNRIISLVNRLDQPVKQDGSARVIYMNHADAEKVAETLKGLVTTGGSGKENKGQQKANIIADKDMNALVIKASPSDMAEMEDVIRQLDIRRAQVLIESVIVEVQGIIGDDLGIQWALGGFGDFPGLGTNFTNVGVSTADVLGALTSDNTSTLTPSSGFTGGVGGEGKFTWGALIQALEAVTNSNLLSTPSIMTLDNQEAEIVVGQNVPFVTGSTTTSGDGTSNPFQTIERQDVGVTLKVVPKITEGNVVLLDVEQEVESVNVTSSSGATDLVTDKRTLKTSILVDNEQTVVLGGLISDEVSEDVQKVPLLGDIPWLGNLFKSTKISKTKRNLLIFLRPTIQRTREDIESITHKKYEGLWELKYNNYKAKQGLENEETKIEMIAPTYDEFFEGQREIFIKPKDKPEENE</sequence>
<keyword evidence="7" id="KW-0653">Protein transport</keyword>
<feature type="domain" description="NolW-like" evidence="13">
    <location>
        <begin position="196"/>
        <end position="263"/>
    </location>
</feature>
<dbReference type="Proteomes" id="UP001501565">
    <property type="component" value="Unassembled WGS sequence"/>
</dbReference>
<protein>
    <submittedName>
        <fullName evidence="15">GspD family T2SS secretin variant XcpQ</fullName>
    </submittedName>
</protein>
<evidence type="ECO:0000256" key="5">
    <source>
        <dbReference type="ARBA" id="ARBA00022692"/>
    </source>
</evidence>
<dbReference type="InterPro" id="IPR013356">
    <property type="entry name" value="T2SS_GspD"/>
</dbReference>
<proteinExistence type="inferred from homology"/>
<dbReference type="PANTHER" id="PTHR30332:SF24">
    <property type="entry name" value="SECRETIN GSPD-RELATED"/>
    <property type="match status" value="1"/>
</dbReference>
<evidence type="ECO:0000256" key="1">
    <source>
        <dbReference type="ARBA" id="ARBA00004442"/>
    </source>
</evidence>
<feature type="domain" description="NolW-like" evidence="13">
    <location>
        <begin position="268"/>
        <end position="339"/>
    </location>
</feature>
<evidence type="ECO:0000256" key="7">
    <source>
        <dbReference type="ARBA" id="ARBA00022927"/>
    </source>
</evidence>
<evidence type="ECO:0000313" key="16">
    <source>
        <dbReference type="Proteomes" id="UP001501565"/>
    </source>
</evidence>
<keyword evidence="6 11" id="KW-0732">Signal</keyword>
<dbReference type="InterPro" id="IPR049371">
    <property type="entry name" value="GspD-like_N0"/>
</dbReference>
<feature type="domain" description="NolW-like" evidence="13">
    <location>
        <begin position="132"/>
        <end position="190"/>
    </location>
</feature>
<dbReference type="InterPro" id="IPR038591">
    <property type="entry name" value="NolW-like_sf"/>
</dbReference>
<dbReference type="Pfam" id="PF21305">
    <property type="entry name" value="type_II_gspD_N0"/>
    <property type="match status" value="1"/>
</dbReference>
<evidence type="ECO:0000256" key="8">
    <source>
        <dbReference type="ARBA" id="ARBA00023136"/>
    </source>
</evidence>
<dbReference type="NCBIfam" id="TIGR02517">
    <property type="entry name" value="type_II_gspD"/>
    <property type="match status" value="1"/>
</dbReference>
<dbReference type="PANTHER" id="PTHR30332">
    <property type="entry name" value="PROBABLE GENERAL SECRETION PATHWAY PROTEIN D"/>
    <property type="match status" value="1"/>
</dbReference>
<evidence type="ECO:0000256" key="4">
    <source>
        <dbReference type="ARBA" id="ARBA00022452"/>
    </source>
</evidence>
<evidence type="ECO:0000256" key="3">
    <source>
        <dbReference type="ARBA" id="ARBA00022448"/>
    </source>
</evidence>
<keyword evidence="3 10" id="KW-0813">Transport</keyword>
<dbReference type="InterPro" id="IPR004846">
    <property type="entry name" value="T2SS/T3SS_dom"/>
</dbReference>
<dbReference type="PRINTS" id="PR00811">
    <property type="entry name" value="BCTERIALGSPD"/>
</dbReference>
<comment type="subcellular location">
    <subcellularLocation>
        <location evidence="1 10">Cell outer membrane</location>
    </subcellularLocation>
</comment>
<evidence type="ECO:0000256" key="10">
    <source>
        <dbReference type="RuleBase" id="RU004004"/>
    </source>
</evidence>
<comment type="similarity">
    <text evidence="2">Belongs to the bacterial secretin family. GSP D subfamily.</text>
</comment>